<keyword evidence="1" id="KW-1133">Transmembrane helix</keyword>
<gene>
    <name evidence="2" type="ORF">EZS28_006026</name>
</gene>
<keyword evidence="1" id="KW-0472">Membrane</keyword>
<dbReference type="AlphaFoldDB" id="A0A5J4WUH6"/>
<organism evidence="2 3">
    <name type="scientific">Streblomastix strix</name>
    <dbReference type="NCBI Taxonomy" id="222440"/>
    <lineage>
        <taxon>Eukaryota</taxon>
        <taxon>Metamonada</taxon>
        <taxon>Preaxostyla</taxon>
        <taxon>Oxymonadida</taxon>
        <taxon>Streblomastigidae</taxon>
        <taxon>Streblomastix</taxon>
    </lineage>
</organism>
<proteinExistence type="predicted"/>
<reference evidence="2 3" key="1">
    <citation type="submission" date="2019-03" db="EMBL/GenBank/DDBJ databases">
        <title>Single cell metagenomics reveals metabolic interactions within the superorganism composed of flagellate Streblomastix strix and complex community of Bacteroidetes bacteria on its surface.</title>
        <authorList>
            <person name="Treitli S.C."/>
            <person name="Kolisko M."/>
            <person name="Husnik F."/>
            <person name="Keeling P."/>
            <person name="Hampl V."/>
        </authorList>
    </citation>
    <scope>NUCLEOTIDE SEQUENCE [LARGE SCALE GENOMIC DNA]</scope>
    <source>
        <strain evidence="2">ST1C</strain>
    </source>
</reference>
<keyword evidence="1" id="KW-0812">Transmembrane</keyword>
<evidence type="ECO:0000256" key="1">
    <source>
        <dbReference type="SAM" id="Phobius"/>
    </source>
</evidence>
<dbReference type="Proteomes" id="UP000324800">
    <property type="component" value="Unassembled WGS sequence"/>
</dbReference>
<name>A0A5J4WUH6_9EUKA</name>
<comment type="caution">
    <text evidence="2">The sequence shown here is derived from an EMBL/GenBank/DDBJ whole genome shotgun (WGS) entry which is preliminary data.</text>
</comment>
<protein>
    <submittedName>
        <fullName evidence="2">Uncharacterized protein</fullName>
    </submittedName>
</protein>
<feature type="transmembrane region" description="Helical" evidence="1">
    <location>
        <begin position="6"/>
        <end position="26"/>
    </location>
</feature>
<evidence type="ECO:0000313" key="3">
    <source>
        <dbReference type="Proteomes" id="UP000324800"/>
    </source>
</evidence>
<sequence>MWDTLHILITTVVFTWLGGQVGLWVVGKRPPRRDSFWTLTFANLIPQYPLQAAAQPQPRFVNAYRKNIEIDPLDPDQTIATTEKIPQNAKIAARALLAGLTGQETSQIDFFAEEPSKELLVEARKCARAATNFMTRRRPPKHNNPPAQPMLIFDHILADLEMKLLLQYRLLLGTLTQIVKRDWIATLKFNLISFINIFDTICQVDITRALMDTMKQGNLLKVQSSIVKHPGYNRQMLRSLRTLLQTEDARPTLVGTLITRIIGFTAELDQEIKKLTAQQVINLIRCKPEIIPSEWTQDFTKKPTPETELIAFLLFYSQLQQQSLNPYTPLNRFTTNPLKRQPMQFPIQLTQFPAISPLNPFLPTMNPTQTQIYEPQFPSNENVRDNKMRFNRFNKQNEQQRRQLKDRDLNEQQPEIQIIYQFHKYRHIPNNGLLEYLWNVIQQREFQIRDRVIDQYLKYTRKPINLKRKTF</sequence>
<dbReference type="EMBL" id="SNRW01000953">
    <property type="protein sequence ID" value="KAA6398453.1"/>
    <property type="molecule type" value="Genomic_DNA"/>
</dbReference>
<accession>A0A5J4WUH6</accession>
<evidence type="ECO:0000313" key="2">
    <source>
        <dbReference type="EMBL" id="KAA6398453.1"/>
    </source>
</evidence>